<dbReference type="STRING" id="1081102.A0A167VF41"/>
<dbReference type="Pfam" id="PF00551">
    <property type="entry name" value="Formyl_trans_N"/>
    <property type="match status" value="1"/>
</dbReference>
<proteinExistence type="predicted"/>
<dbReference type="PANTHER" id="PTHR11138">
    <property type="entry name" value="METHIONYL-TRNA FORMYLTRANSFERASE"/>
    <property type="match status" value="1"/>
</dbReference>
<gene>
    <name evidence="3" type="ORF">SPI_04084</name>
</gene>
<dbReference type="Gene3D" id="3.40.50.170">
    <property type="entry name" value="Formyl transferase, N-terminal domain"/>
    <property type="match status" value="1"/>
</dbReference>
<feature type="compositionally biased region" description="Pro residues" evidence="1">
    <location>
        <begin position="303"/>
        <end position="314"/>
    </location>
</feature>
<dbReference type="GO" id="GO:0005739">
    <property type="term" value="C:mitochondrion"/>
    <property type="evidence" value="ECO:0007669"/>
    <property type="project" value="TreeGrafter"/>
</dbReference>
<feature type="region of interest" description="Disordered" evidence="1">
    <location>
        <begin position="78"/>
        <end position="101"/>
    </location>
</feature>
<comment type="caution">
    <text evidence="3">The sequence shown here is derived from an EMBL/GenBank/DDBJ whole genome shotgun (WGS) entry which is preliminary data.</text>
</comment>
<dbReference type="GO" id="GO:0004479">
    <property type="term" value="F:methionyl-tRNA formyltransferase activity"/>
    <property type="evidence" value="ECO:0007669"/>
    <property type="project" value="TreeGrafter"/>
</dbReference>
<keyword evidence="3" id="KW-0808">Transferase</keyword>
<dbReference type="Gene3D" id="3.40.50.12230">
    <property type="match status" value="1"/>
</dbReference>
<dbReference type="Proteomes" id="UP000076874">
    <property type="component" value="Unassembled WGS sequence"/>
</dbReference>
<dbReference type="InterPro" id="IPR036477">
    <property type="entry name" value="Formyl_transf_N_sf"/>
</dbReference>
<organism evidence="3 4">
    <name type="scientific">Niveomyces insectorum RCEF 264</name>
    <dbReference type="NCBI Taxonomy" id="1081102"/>
    <lineage>
        <taxon>Eukaryota</taxon>
        <taxon>Fungi</taxon>
        <taxon>Dikarya</taxon>
        <taxon>Ascomycota</taxon>
        <taxon>Pezizomycotina</taxon>
        <taxon>Sordariomycetes</taxon>
        <taxon>Hypocreomycetidae</taxon>
        <taxon>Hypocreales</taxon>
        <taxon>Cordycipitaceae</taxon>
        <taxon>Niveomyces</taxon>
    </lineage>
</organism>
<dbReference type="PANTHER" id="PTHR11138:SF5">
    <property type="entry name" value="METHIONYL-TRNA FORMYLTRANSFERASE, MITOCHONDRIAL"/>
    <property type="match status" value="1"/>
</dbReference>
<dbReference type="InterPro" id="IPR002376">
    <property type="entry name" value="Formyl_transf_N"/>
</dbReference>
<evidence type="ECO:0000313" key="4">
    <source>
        <dbReference type="Proteomes" id="UP000076874"/>
    </source>
</evidence>
<dbReference type="AlphaFoldDB" id="A0A167VF41"/>
<feature type="compositionally biased region" description="Low complexity" evidence="1">
    <location>
        <begin position="283"/>
        <end position="302"/>
    </location>
</feature>
<accession>A0A167VF41</accession>
<evidence type="ECO:0000256" key="1">
    <source>
        <dbReference type="SAM" id="MobiDB-lite"/>
    </source>
</evidence>
<feature type="region of interest" description="Disordered" evidence="1">
    <location>
        <begin position="274"/>
        <end position="314"/>
    </location>
</feature>
<sequence length="596" mass="61862">MHTLPFWRPARPSPSAPLACLVRLSVRQPRRHRRCVSTNTPAAPSAPHEPLRILFCGSDDFSCATLRALHAEMVCQRQQPADDGPGLRPGHRPGLRDDADADDNVGRIAALEVVVRPPKRTGRGLTTVKESPVQQLATALGLRVHVRDTFTGLTPPLVDVDVAPAAAAAAAAPTTTTSPFNLIVAVSFGLFVPARLLRAARYGGLNVHPSLLPDLAGAAPIEHALLAGRTRTGVTVQTLDAQTFDGGRVLLQGPAGAADGDRDGEKDDDVWAQSQATTPTEASKLSSASSSSPSSSSSSSSSSPPPLPGLPIPPGCTAAALRRRLAPLGADLLLAVLRRGLYLPEASLPPPLAIPATHNHHLHPLAPQRAPKLTKADRQVPWRAVSGASTAAAIDRRARALGPLWTHLVRRGAAVTTVTAATATATIPLTAATKRVILEDVDLVAVDDDDPTVAAAVAALRAVGPHGAPGVEGATSASTAPCPLRTLTFWQTVPSADAAATCATAQYRITLPFVVDGGTRLVVPVGVPAQARARAQAPRLGNNSDTTGAADGAYCLRIGTVKVEGDRAKPAAQAIEAFASHGTPLRDVSWDVVFSQ</sequence>
<feature type="region of interest" description="Disordered" evidence="1">
    <location>
        <begin position="250"/>
        <end position="269"/>
    </location>
</feature>
<dbReference type="SUPFAM" id="SSF53328">
    <property type="entry name" value="Formyltransferase"/>
    <property type="match status" value="1"/>
</dbReference>
<keyword evidence="4" id="KW-1185">Reference proteome</keyword>
<reference evidence="3 4" key="1">
    <citation type="journal article" date="2016" name="Genome Biol. Evol.">
        <title>Divergent and convergent evolution of fungal pathogenicity.</title>
        <authorList>
            <person name="Shang Y."/>
            <person name="Xiao G."/>
            <person name="Zheng P."/>
            <person name="Cen K."/>
            <person name="Zhan S."/>
            <person name="Wang C."/>
        </authorList>
    </citation>
    <scope>NUCLEOTIDE SEQUENCE [LARGE SCALE GENOMIC DNA]</scope>
    <source>
        <strain evidence="3 4">RCEF 264</strain>
    </source>
</reference>
<dbReference type="EMBL" id="AZHD01000006">
    <property type="protein sequence ID" value="OAA62544.1"/>
    <property type="molecule type" value="Genomic_DNA"/>
</dbReference>
<name>A0A167VF41_9HYPO</name>
<evidence type="ECO:0000313" key="3">
    <source>
        <dbReference type="EMBL" id="OAA62544.1"/>
    </source>
</evidence>
<protein>
    <submittedName>
        <fullName evidence="3">Methionyl-tRNA formyltransferase family</fullName>
    </submittedName>
</protein>
<dbReference type="OrthoDB" id="10268103at2759"/>
<evidence type="ECO:0000259" key="2">
    <source>
        <dbReference type="Pfam" id="PF00551"/>
    </source>
</evidence>
<feature type="domain" description="Formyl transferase N-terminal" evidence="2">
    <location>
        <begin position="113"/>
        <end position="253"/>
    </location>
</feature>